<proteinExistence type="predicted"/>
<accession>A0A9E7K2X6</accession>
<feature type="non-terminal residue" evidence="1">
    <location>
        <position position="294"/>
    </location>
</feature>
<name>A0A9E7K2X6_9LILI</name>
<dbReference type="EMBL" id="CP097507">
    <property type="protein sequence ID" value="URE02614.1"/>
    <property type="molecule type" value="Genomic_DNA"/>
</dbReference>
<sequence>MEEGGGPLEKPKDSPDDTLLQEVAVLKRPNTVVTLRAMAVVAHFKSINTRVHCRHSVPTELTEFVKPVKGRAKRCPVCDFLEFLLVSDAPDLILLQEIHADEVRSKAVIRSLGQCQDSFAQLVAGASRGIISAWHTTMVVACVAVDPVQSPPEGPPTPSSHILVVWRLPEPGVGMEIDVLIGWPARLGQLKTLFRGEATGRILLLNNHPDLAICSGYAANGDFCFGRATRFDHDVARTGLFHAANKQKSRETIALRRWRKDYKRKLFSRSRNTTTAKVEELYAAEMRNGSEEQK</sequence>
<keyword evidence="2" id="KW-1185">Reference proteome</keyword>
<dbReference type="AlphaFoldDB" id="A0A9E7K2X6"/>
<evidence type="ECO:0000313" key="1">
    <source>
        <dbReference type="EMBL" id="URE02614.1"/>
    </source>
</evidence>
<gene>
    <name evidence="1" type="ORF">MUK42_02062</name>
</gene>
<reference evidence="1" key="1">
    <citation type="submission" date="2022-05" db="EMBL/GenBank/DDBJ databases">
        <title>The Musa troglodytarum L. genome provides insights into the mechanism of non-climacteric behaviour and enrichment of carotenoids.</title>
        <authorList>
            <person name="Wang J."/>
        </authorList>
    </citation>
    <scope>NUCLEOTIDE SEQUENCE</scope>
    <source>
        <tissue evidence="1">Leaf</tissue>
    </source>
</reference>
<protein>
    <recommendedName>
        <fullName evidence="3">Endonuclease/exonuclease/phosphatase domain-containing protein</fullName>
    </recommendedName>
</protein>
<evidence type="ECO:0008006" key="3">
    <source>
        <dbReference type="Google" id="ProtNLM"/>
    </source>
</evidence>
<dbReference type="OrthoDB" id="185373at2759"/>
<evidence type="ECO:0000313" key="2">
    <source>
        <dbReference type="Proteomes" id="UP001055439"/>
    </source>
</evidence>
<organism evidence="1 2">
    <name type="scientific">Musa troglodytarum</name>
    <name type="common">fe'i banana</name>
    <dbReference type="NCBI Taxonomy" id="320322"/>
    <lineage>
        <taxon>Eukaryota</taxon>
        <taxon>Viridiplantae</taxon>
        <taxon>Streptophyta</taxon>
        <taxon>Embryophyta</taxon>
        <taxon>Tracheophyta</taxon>
        <taxon>Spermatophyta</taxon>
        <taxon>Magnoliopsida</taxon>
        <taxon>Liliopsida</taxon>
        <taxon>Zingiberales</taxon>
        <taxon>Musaceae</taxon>
        <taxon>Musa</taxon>
    </lineage>
</organism>
<dbReference type="Proteomes" id="UP001055439">
    <property type="component" value="Chromosome 5"/>
</dbReference>